<reference evidence="1 2" key="1">
    <citation type="submission" date="2020-09" db="EMBL/GenBank/DDBJ databases">
        <title>Genome sequencing and assembly of Pontibacter sp.</title>
        <authorList>
            <person name="Chhetri G."/>
        </authorList>
    </citation>
    <scope>NUCLEOTIDE SEQUENCE [LARGE SCALE GENOMIC DNA]</scope>
    <source>
        <strain evidence="1 2">JH31</strain>
    </source>
</reference>
<keyword evidence="2" id="KW-1185">Reference proteome</keyword>
<gene>
    <name evidence="1" type="ORF">H9Q13_05320</name>
</gene>
<name>A0ABR7XE53_9BACT</name>
<sequence length="103" mass="11972">MNTDLQPQESSAIKTECGKEFGHLFKAIKLVQDERHNFHIVYKTYSNQYIYSFCNPFQDTSSGHAYKLISEKEAKTIFLDRLSPENARELFYTAQAPIMRTLS</sequence>
<evidence type="ECO:0000313" key="1">
    <source>
        <dbReference type="EMBL" id="MBD1396578.1"/>
    </source>
</evidence>
<organism evidence="1 2">
    <name type="scientific">Pontibacter aquaedesilientis</name>
    <dbReference type="NCBI Taxonomy" id="2766980"/>
    <lineage>
        <taxon>Bacteria</taxon>
        <taxon>Pseudomonadati</taxon>
        <taxon>Bacteroidota</taxon>
        <taxon>Cytophagia</taxon>
        <taxon>Cytophagales</taxon>
        <taxon>Hymenobacteraceae</taxon>
        <taxon>Pontibacter</taxon>
    </lineage>
</organism>
<proteinExistence type="predicted"/>
<dbReference type="RefSeq" id="WP_191182746.1">
    <property type="nucleotide sequence ID" value="NZ_JACXAJ010000002.1"/>
</dbReference>
<dbReference type="EMBL" id="JACXAJ010000002">
    <property type="protein sequence ID" value="MBD1396578.1"/>
    <property type="molecule type" value="Genomic_DNA"/>
</dbReference>
<comment type="caution">
    <text evidence="1">The sequence shown here is derived from an EMBL/GenBank/DDBJ whole genome shotgun (WGS) entry which is preliminary data.</text>
</comment>
<evidence type="ECO:0000313" key="2">
    <source>
        <dbReference type="Proteomes" id="UP000625551"/>
    </source>
</evidence>
<dbReference type="Proteomes" id="UP000625551">
    <property type="component" value="Unassembled WGS sequence"/>
</dbReference>
<protein>
    <submittedName>
        <fullName evidence="1">Uncharacterized protein</fullName>
    </submittedName>
</protein>
<accession>A0ABR7XE53</accession>